<sequence length="78" mass="8957">RGIAMTSYKCPKCGAELEDFYTPDYFISSSEWDDDRFRCNGHLIEPIPFPQVSKFSAVNRTKSCGYFGLEDLGVEYKE</sequence>
<protein>
    <submittedName>
        <fullName evidence="1">Uncharacterized protein</fullName>
    </submittedName>
</protein>
<dbReference type="AlphaFoldDB" id="A4P1G6"/>
<accession>A4P1G6</accession>
<evidence type="ECO:0000313" key="2">
    <source>
        <dbReference type="Proteomes" id="UP000005596"/>
    </source>
</evidence>
<dbReference type="Proteomes" id="UP000005596">
    <property type="component" value="Unassembled WGS sequence"/>
</dbReference>
<gene>
    <name evidence="1" type="ORF">CGSHiR3021_00447</name>
</gene>
<feature type="non-terminal residue" evidence="1">
    <location>
        <position position="1"/>
    </location>
</feature>
<evidence type="ECO:0000313" key="1">
    <source>
        <dbReference type="EMBL" id="EDK12737.1"/>
    </source>
</evidence>
<name>A4P1G6_HAEIF</name>
<proteinExistence type="predicted"/>
<reference evidence="1 2" key="1">
    <citation type="journal article" date="2007" name="Genome Biol.">
        <title>Characterization and modeling of the Haemophilus influenzae core and supragenomes based on the complete genomic sequences of Rd and 12 clinical nontypeable strains.</title>
        <authorList>
            <person name="Hogg J.S."/>
            <person name="Hu F.Z."/>
            <person name="Janto B."/>
            <person name="Boissy R."/>
            <person name="Hayes J."/>
            <person name="Keefe R."/>
            <person name="Post J.C."/>
            <person name="Ehrlich G.D."/>
        </authorList>
    </citation>
    <scope>NUCLEOTIDE SEQUENCE [LARGE SCALE GENOMIC DNA]</scope>
    <source>
        <strain evidence="1 2">22.4-21</strain>
    </source>
</reference>
<dbReference type="EMBL" id="AAZJ01000033">
    <property type="protein sequence ID" value="EDK12737.1"/>
    <property type="molecule type" value="Genomic_DNA"/>
</dbReference>
<organism evidence="1 2">
    <name type="scientific">Haemophilus influenzae 22.4-21</name>
    <dbReference type="NCBI Taxonomy" id="375063"/>
    <lineage>
        <taxon>Bacteria</taxon>
        <taxon>Pseudomonadati</taxon>
        <taxon>Pseudomonadota</taxon>
        <taxon>Gammaproteobacteria</taxon>
        <taxon>Pasteurellales</taxon>
        <taxon>Pasteurellaceae</taxon>
        <taxon>Haemophilus</taxon>
    </lineage>
</organism>